<dbReference type="EMBL" id="OJIN01000005">
    <property type="protein sequence ID" value="SPD71759.1"/>
    <property type="molecule type" value="Genomic_DNA"/>
</dbReference>
<feature type="domain" description="Schlafen AlbA-2" evidence="1">
    <location>
        <begin position="11"/>
        <end position="126"/>
    </location>
</feature>
<dbReference type="InterPro" id="IPR007421">
    <property type="entry name" value="Schlafen_AlbA_2_dom"/>
</dbReference>
<reference evidence="2" key="1">
    <citation type="submission" date="2018-01" db="EMBL/GenBank/DDBJ databases">
        <authorList>
            <person name="Regsiter A."/>
            <person name="William W."/>
        </authorList>
    </citation>
    <scope>NUCLEOTIDE SEQUENCE</scope>
    <source>
        <strain evidence="2">TRIP AH-1</strain>
    </source>
</reference>
<protein>
    <recommendedName>
        <fullName evidence="1">Schlafen AlbA-2 domain-containing protein</fullName>
    </recommendedName>
</protein>
<dbReference type="PANTHER" id="PTHR30595">
    <property type="entry name" value="GLPR-RELATED TRANSCRIPTIONAL REPRESSOR"/>
    <property type="match status" value="1"/>
</dbReference>
<evidence type="ECO:0000259" key="1">
    <source>
        <dbReference type="Pfam" id="PF04326"/>
    </source>
</evidence>
<evidence type="ECO:0000313" key="2">
    <source>
        <dbReference type="EMBL" id="SPD71759.1"/>
    </source>
</evidence>
<sequence length="248" mass="27771">MELIQYLKQNEGKTIEFKENCLSLPKIVQTVVAFANTAGGTLIIGVRDKTKEVVGLADPLKEEERLSNAFADGIRPLMIPDIRISSFRDRNLMIVSVPHAIGPYYVQSEGSEKGVYVRLGSTNRRADPEMIEAIRRLARNVSFDEQLYTEISSEDIDFLAASESFASVSRKLTPSVSKTLGLIVSQGGKDIPTFGAVLLFGKNRHRLFPDAIIRCARFYGTDTNRFLDHMEIDVRNTYVIRDAPQNIN</sequence>
<gene>
    <name evidence="2" type="ORF">PITCH_A1020004</name>
</gene>
<dbReference type="Gene3D" id="3.30.950.30">
    <property type="entry name" value="Schlafen, AAA domain"/>
    <property type="match status" value="1"/>
</dbReference>
<dbReference type="InterPro" id="IPR038461">
    <property type="entry name" value="Schlafen_AlbA_2_dom_sf"/>
</dbReference>
<organism evidence="2">
    <name type="scientific">uncultured Desulfobacterium sp</name>
    <dbReference type="NCBI Taxonomy" id="201089"/>
    <lineage>
        <taxon>Bacteria</taxon>
        <taxon>Pseudomonadati</taxon>
        <taxon>Thermodesulfobacteriota</taxon>
        <taxon>Desulfobacteria</taxon>
        <taxon>Desulfobacterales</taxon>
        <taxon>Desulfobacteriaceae</taxon>
        <taxon>Desulfobacterium</taxon>
        <taxon>environmental samples</taxon>
    </lineage>
</organism>
<dbReference type="PANTHER" id="PTHR30595:SF6">
    <property type="entry name" value="SCHLAFEN ALBA-2 DOMAIN-CONTAINING PROTEIN"/>
    <property type="match status" value="1"/>
</dbReference>
<proteinExistence type="predicted"/>
<dbReference type="Pfam" id="PF04326">
    <property type="entry name" value="SLFN_AlbA_2"/>
    <property type="match status" value="1"/>
</dbReference>
<accession>A0A445MQS2</accession>
<dbReference type="AlphaFoldDB" id="A0A445MQS2"/>
<name>A0A445MQS2_9BACT</name>